<accession>A0A839UME5</accession>
<reference evidence="5 6" key="1">
    <citation type="submission" date="2020-08" db="EMBL/GenBank/DDBJ databases">
        <title>Genomic Encyclopedia of Type Strains, Phase III (KMG-III): the genomes of soil and plant-associated and newly described type strains.</title>
        <authorList>
            <person name="Whitman W."/>
        </authorList>
    </citation>
    <scope>NUCLEOTIDE SEQUENCE [LARGE SCALE GENOMIC DNA]</scope>
    <source>
        <strain evidence="5 6">CECT 8571</strain>
    </source>
</reference>
<evidence type="ECO:0000313" key="5">
    <source>
        <dbReference type="EMBL" id="MBB3167730.1"/>
    </source>
</evidence>
<dbReference type="Proteomes" id="UP000559987">
    <property type="component" value="Unassembled WGS sequence"/>
</dbReference>
<protein>
    <submittedName>
        <fullName evidence="5">Type I restriction enzyme S subunit</fullName>
        <ecNumber evidence="5">3.1.21.3</ecNumber>
    </submittedName>
</protein>
<feature type="domain" description="Type I restriction modification DNA specificity" evidence="4">
    <location>
        <begin position="303"/>
        <end position="386"/>
    </location>
</feature>
<dbReference type="AlphaFoldDB" id="A0A839UME5"/>
<keyword evidence="3" id="KW-0238">DNA-binding</keyword>
<keyword evidence="2" id="KW-0680">Restriction system</keyword>
<dbReference type="RefSeq" id="WP_183908693.1">
    <property type="nucleotide sequence ID" value="NZ_JACHXZ010000001.1"/>
</dbReference>
<dbReference type="InterPro" id="IPR000055">
    <property type="entry name" value="Restrct_endonuc_typeI_TRD"/>
</dbReference>
<proteinExistence type="inferred from homology"/>
<dbReference type="PANTHER" id="PTHR30408">
    <property type="entry name" value="TYPE-1 RESTRICTION ENZYME ECOKI SPECIFICITY PROTEIN"/>
    <property type="match status" value="1"/>
</dbReference>
<keyword evidence="6" id="KW-1185">Reference proteome</keyword>
<keyword evidence="5" id="KW-0378">Hydrolase</keyword>
<dbReference type="EMBL" id="JACHXZ010000001">
    <property type="protein sequence ID" value="MBB3167730.1"/>
    <property type="molecule type" value="Genomic_DNA"/>
</dbReference>
<dbReference type="Gene3D" id="3.90.220.20">
    <property type="entry name" value="DNA methylase specificity domains"/>
    <property type="match status" value="2"/>
</dbReference>
<dbReference type="PANTHER" id="PTHR30408:SF12">
    <property type="entry name" value="TYPE I RESTRICTION ENZYME MJAVIII SPECIFICITY SUBUNIT"/>
    <property type="match status" value="1"/>
</dbReference>
<evidence type="ECO:0000256" key="1">
    <source>
        <dbReference type="ARBA" id="ARBA00010923"/>
    </source>
</evidence>
<comment type="similarity">
    <text evidence="1">Belongs to the type-I restriction system S methylase family.</text>
</comment>
<evidence type="ECO:0000256" key="3">
    <source>
        <dbReference type="ARBA" id="ARBA00023125"/>
    </source>
</evidence>
<comment type="caution">
    <text evidence="5">The sequence shown here is derived from an EMBL/GenBank/DDBJ whole genome shotgun (WGS) entry which is preliminary data.</text>
</comment>
<organism evidence="5 6">
    <name type="scientific">Simiduia aestuariiviva</name>
    <dbReference type="NCBI Taxonomy" id="1510459"/>
    <lineage>
        <taxon>Bacteria</taxon>
        <taxon>Pseudomonadati</taxon>
        <taxon>Pseudomonadota</taxon>
        <taxon>Gammaproteobacteria</taxon>
        <taxon>Cellvibrionales</taxon>
        <taxon>Cellvibrionaceae</taxon>
        <taxon>Simiduia</taxon>
    </lineage>
</organism>
<dbReference type="InterPro" id="IPR052021">
    <property type="entry name" value="Type-I_RS_S_subunit"/>
</dbReference>
<evidence type="ECO:0000313" key="6">
    <source>
        <dbReference type="Proteomes" id="UP000559987"/>
    </source>
</evidence>
<dbReference type="GO" id="GO:0009035">
    <property type="term" value="F:type I site-specific deoxyribonuclease activity"/>
    <property type="evidence" value="ECO:0007669"/>
    <property type="project" value="UniProtKB-EC"/>
</dbReference>
<dbReference type="InterPro" id="IPR044946">
    <property type="entry name" value="Restrct_endonuc_typeI_TRD_sf"/>
</dbReference>
<name>A0A839UME5_9GAMM</name>
<evidence type="ECO:0000256" key="2">
    <source>
        <dbReference type="ARBA" id="ARBA00022747"/>
    </source>
</evidence>
<dbReference type="GO" id="GO:0003677">
    <property type="term" value="F:DNA binding"/>
    <property type="evidence" value="ECO:0007669"/>
    <property type="project" value="UniProtKB-KW"/>
</dbReference>
<dbReference type="EC" id="3.1.21.3" evidence="5"/>
<evidence type="ECO:0000259" key="4">
    <source>
        <dbReference type="Pfam" id="PF01420"/>
    </source>
</evidence>
<dbReference type="SUPFAM" id="SSF116734">
    <property type="entry name" value="DNA methylase specificity domain"/>
    <property type="match status" value="2"/>
</dbReference>
<dbReference type="GO" id="GO:0009307">
    <property type="term" value="P:DNA restriction-modification system"/>
    <property type="evidence" value="ECO:0007669"/>
    <property type="project" value="UniProtKB-KW"/>
</dbReference>
<gene>
    <name evidence="5" type="ORF">FHS30_000906</name>
</gene>
<sequence>MTDKQTVKFGDICREVKLTTKDPIADGYERYIGLEHLDSGSLKIKRWGIIAEDNPSFTRVFKKGHILFGKRRPYLKKAAIAEFDGVCSGDIIVLDNKSGIRKGLLPYLIQSESFWEWSIKTSSGSLSPRTKFKSLAEYKFELSDKTMQEQQEKALEKTLEIENISSACEASLSMLTDMLVLHKTHSNHAIRSLKQAREINIPDGWSQYKLEDLAIKERNSFVIGPFGSDLVVSDFKNAGHPVIFVRDIQPNRLDWISNIFVDDEKFEKLAAHKAQAGDVIFTKMGLPPGISAVYPDLLGTGIITADIIRLRPNLDVVEPEYLSYVANSRFFRQQVRMITAGQTRPKLTLADFKKLIVYLPSLDEQKRLLELMRKIESIRFDRKIQKSLLNHFLG</sequence>
<dbReference type="Pfam" id="PF01420">
    <property type="entry name" value="Methylase_S"/>
    <property type="match status" value="1"/>
</dbReference>